<feature type="transmembrane region" description="Helical" evidence="8">
    <location>
        <begin position="210"/>
        <end position="228"/>
    </location>
</feature>
<evidence type="ECO:0000256" key="5">
    <source>
        <dbReference type="ARBA" id="ARBA00022692"/>
    </source>
</evidence>
<feature type="transmembrane region" description="Helical" evidence="8">
    <location>
        <begin position="136"/>
        <end position="155"/>
    </location>
</feature>
<evidence type="ECO:0000313" key="10">
    <source>
        <dbReference type="Proteomes" id="UP000710815"/>
    </source>
</evidence>
<dbReference type="InterPro" id="IPR000522">
    <property type="entry name" value="ABC_transptr_permease_BtuC"/>
</dbReference>
<dbReference type="PANTHER" id="PTHR30472">
    <property type="entry name" value="FERRIC ENTEROBACTIN TRANSPORT SYSTEM PERMEASE PROTEIN"/>
    <property type="match status" value="1"/>
</dbReference>
<dbReference type="PANTHER" id="PTHR30472:SF24">
    <property type="entry name" value="FERRIC ENTEROBACTIN TRANSPORT SYSTEM PERMEASE PROTEIN FEPG"/>
    <property type="match status" value="1"/>
</dbReference>
<dbReference type="InterPro" id="IPR037294">
    <property type="entry name" value="ABC_BtuC-like"/>
</dbReference>
<feature type="transmembrane region" description="Helical" evidence="8">
    <location>
        <begin position="80"/>
        <end position="101"/>
    </location>
</feature>
<dbReference type="Gene3D" id="1.10.3470.10">
    <property type="entry name" value="ABC transporter involved in vitamin B12 uptake, BtuC"/>
    <property type="match status" value="1"/>
</dbReference>
<evidence type="ECO:0000256" key="8">
    <source>
        <dbReference type="SAM" id="Phobius"/>
    </source>
</evidence>
<dbReference type="CDD" id="cd06550">
    <property type="entry name" value="TM_ABC_iron-siderophores_like"/>
    <property type="match status" value="1"/>
</dbReference>
<dbReference type="Proteomes" id="UP000710815">
    <property type="component" value="Unassembled WGS sequence"/>
</dbReference>
<evidence type="ECO:0000313" key="9">
    <source>
        <dbReference type="EMBL" id="MCH9276960.1"/>
    </source>
</evidence>
<dbReference type="EMBL" id="JAFEJT020000068">
    <property type="protein sequence ID" value="MCH9276960.1"/>
    <property type="molecule type" value="Genomic_DNA"/>
</dbReference>
<keyword evidence="5 8" id="KW-0812">Transmembrane</keyword>
<keyword evidence="7 8" id="KW-0472">Membrane</keyword>
<evidence type="ECO:0000256" key="4">
    <source>
        <dbReference type="ARBA" id="ARBA00022475"/>
    </source>
</evidence>
<keyword evidence="10" id="KW-1185">Reference proteome</keyword>
<name>A0ABS9VXW2_9BIFI</name>
<evidence type="ECO:0000256" key="7">
    <source>
        <dbReference type="ARBA" id="ARBA00023136"/>
    </source>
</evidence>
<sequence length="349" mass="36247">MSAHDAVIHALHGLRTVRRRATRRRILVLAALAALTLLLFYLDLSYGRTFYEPSKVFGVLAGQDVPGAGFIIGELRLPRVIVGTLAGIAFGMAGSSFQLMLRNTMASPDIIGITSGANLAAVVGIIVLHWSGTGLSMLAMAGGLATAAAVSWLSWKGILAPTRLLLMGIGLAAALNAATSWVLIRGDQWDMQAASRWLTGSLASADWSDVPQLAVIVIVAGVPLLALARQIDVLRLGESTARELGVRVDLVQTMVIVLAVILLSSATAASGPIAFVSFLSGPIAAWLSGPSRPALAPAGLVGASIVLLSDIVAQHVPPTQLPVGVITGIIGGPALIALMVRMSRKQVFV</sequence>
<feature type="transmembrane region" description="Helical" evidence="8">
    <location>
        <begin position="26"/>
        <end position="44"/>
    </location>
</feature>
<dbReference type="SUPFAM" id="SSF81345">
    <property type="entry name" value="ABC transporter involved in vitamin B12 uptake, BtuC"/>
    <property type="match status" value="1"/>
</dbReference>
<evidence type="ECO:0000256" key="2">
    <source>
        <dbReference type="ARBA" id="ARBA00007935"/>
    </source>
</evidence>
<organism evidence="9 10">
    <name type="scientific">Bifidobacterium amazonense</name>
    <dbReference type="NCBI Taxonomy" id="2809027"/>
    <lineage>
        <taxon>Bacteria</taxon>
        <taxon>Bacillati</taxon>
        <taxon>Actinomycetota</taxon>
        <taxon>Actinomycetes</taxon>
        <taxon>Bifidobacteriales</taxon>
        <taxon>Bifidobacteriaceae</taxon>
        <taxon>Bifidobacterium</taxon>
    </lineage>
</organism>
<evidence type="ECO:0000256" key="6">
    <source>
        <dbReference type="ARBA" id="ARBA00022989"/>
    </source>
</evidence>
<feature type="transmembrane region" description="Helical" evidence="8">
    <location>
        <begin position="110"/>
        <end position="130"/>
    </location>
</feature>
<evidence type="ECO:0000256" key="3">
    <source>
        <dbReference type="ARBA" id="ARBA00022448"/>
    </source>
</evidence>
<gene>
    <name evidence="9" type="ORF">JS533_011905</name>
</gene>
<comment type="subcellular location">
    <subcellularLocation>
        <location evidence="1">Cell membrane</location>
        <topology evidence="1">Multi-pass membrane protein</topology>
    </subcellularLocation>
</comment>
<proteinExistence type="inferred from homology"/>
<accession>A0ABS9VXW2</accession>
<dbReference type="Pfam" id="PF01032">
    <property type="entry name" value="FecCD"/>
    <property type="match status" value="1"/>
</dbReference>
<keyword evidence="3" id="KW-0813">Transport</keyword>
<evidence type="ECO:0000256" key="1">
    <source>
        <dbReference type="ARBA" id="ARBA00004651"/>
    </source>
</evidence>
<keyword evidence="6 8" id="KW-1133">Transmembrane helix</keyword>
<comment type="caution">
    <text evidence="9">The sequence shown here is derived from an EMBL/GenBank/DDBJ whole genome shotgun (WGS) entry which is preliminary data.</text>
</comment>
<protein>
    <submittedName>
        <fullName evidence="9">Iron ABC transporter permease</fullName>
    </submittedName>
</protein>
<feature type="transmembrane region" description="Helical" evidence="8">
    <location>
        <begin position="164"/>
        <end position="184"/>
    </location>
</feature>
<feature type="transmembrane region" description="Helical" evidence="8">
    <location>
        <begin position="319"/>
        <end position="340"/>
    </location>
</feature>
<comment type="similarity">
    <text evidence="2">Belongs to the binding-protein-dependent transport system permease family. FecCD subfamily.</text>
</comment>
<keyword evidence="4" id="KW-1003">Cell membrane</keyword>
<reference evidence="9 10" key="2">
    <citation type="journal article" date="2021" name="Syst. Appl. Microbiol.">
        <title>Phylogenetic classification of ten novel species belonging to the genus Bifidobacterium comprising B. phasiani sp. nov., B. pongonis sp. nov., B. saguinibicoloris sp. nov., B. colobi sp. nov., B. simiiventris sp. nov., B. santillanense sp. nov., B. miconis sp. nov., B. amazonense sp. nov., B. pluvialisilvae sp. nov., and B. miconisargentati sp. nov.</title>
        <authorList>
            <person name="Lugli G.A."/>
            <person name="Calvete-Torre I."/>
            <person name="Alessandri G."/>
            <person name="Milani C."/>
            <person name="Turroni F."/>
            <person name="Laiolo P."/>
            <person name="Ossiprandi M.C."/>
            <person name="Margolles A."/>
            <person name="Ruiz L."/>
            <person name="Ventura M."/>
        </authorList>
    </citation>
    <scope>NUCLEOTIDE SEQUENCE [LARGE SCALE GENOMIC DNA]</scope>
    <source>
        <strain evidence="9 10">MA1</strain>
    </source>
</reference>
<dbReference type="RefSeq" id="WP_241514857.1">
    <property type="nucleotide sequence ID" value="NZ_JAFEJT020000068.1"/>
</dbReference>
<reference evidence="9 10" key="1">
    <citation type="journal article" date="2021" name="Environ. Microbiol.">
        <title>Genetic insights into the dark matter of the mammalian gut microbiota through targeted genome reconstruction.</title>
        <authorList>
            <person name="Lugli G.A."/>
            <person name="Alessandri G."/>
            <person name="Milani C."/>
            <person name="Viappiani A."/>
            <person name="Fontana F."/>
            <person name="Tarracchini C."/>
            <person name="Mancabelli L."/>
            <person name="Argentini C."/>
            <person name="Ruiz L."/>
            <person name="Margolles A."/>
            <person name="van Sinderen D."/>
            <person name="Turroni F."/>
            <person name="Ventura M."/>
        </authorList>
    </citation>
    <scope>NUCLEOTIDE SEQUENCE [LARGE SCALE GENOMIC DNA]</scope>
    <source>
        <strain evidence="9 10">MA1</strain>
    </source>
</reference>